<reference evidence="8" key="1">
    <citation type="submission" date="2020-10" db="EMBL/GenBank/DDBJ databases">
        <title>Unveiling of a novel bifunctional photoreceptor, Dualchrome1, isolated from a cosmopolitan green alga.</title>
        <authorList>
            <person name="Suzuki S."/>
            <person name="Kawachi M."/>
        </authorList>
    </citation>
    <scope>NUCLEOTIDE SEQUENCE</scope>
    <source>
        <strain evidence="8">NIES 2893</strain>
    </source>
</reference>
<organism evidence="8 9">
    <name type="scientific">Pycnococcus provasolii</name>
    <dbReference type="NCBI Taxonomy" id="41880"/>
    <lineage>
        <taxon>Eukaryota</taxon>
        <taxon>Viridiplantae</taxon>
        <taxon>Chlorophyta</taxon>
        <taxon>Pseudoscourfieldiophyceae</taxon>
        <taxon>Pseudoscourfieldiales</taxon>
        <taxon>Pycnococcaceae</taxon>
        <taxon>Pycnococcus</taxon>
    </lineage>
</organism>
<evidence type="ECO:0000256" key="1">
    <source>
        <dbReference type="ARBA" id="ARBA00004141"/>
    </source>
</evidence>
<evidence type="ECO:0000313" key="8">
    <source>
        <dbReference type="EMBL" id="GHP04355.1"/>
    </source>
</evidence>
<keyword evidence="3" id="KW-0813">Transport</keyword>
<evidence type="ECO:0000256" key="7">
    <source>
        <dbReference type="SAM" id="Phobius"/>
    </source>
</evidence>
<feature type="transmembrane region" description="Helical" evidence="7">
    <location>
        <begin position="371"/>
        <end position="391"/>
    </location>
</feature>
<comment type="subcellular location">
    <subcellularLocation>
        <location evidence="1">Membrane</location>
        <topology evidence="1">Multi-pass membrane protein</topology>
    </subcellularLocation>
</comment>
<keyword evidence="9" id="KW-1185">Reference proteome</keyword>
<feature type="transmembrane region" description="Helical" evidence="7">
    <location>
        <begin position="397"/>
        <end position="419"/>
    </location>
</feature>
<dbReference type="AlphaFoldDB" id="A0A830HBJ2"/>
<gene>
    <name evidence="8" type="ORF">PPROV_000310900</name>
</gene>
<dbReference type="PANTHER" id="PTHR31752:SF18">
    <property type="entry name" value="AUXIN EFFLUX CARRIER COMPONENT 1"/>
    <property type="match status" value="1"/>
</dbReference>
<dbReference type="InterPro" id="IPR051107">
    <property type="entry name" value="Auxin_Efflux_Carrier"/>
</dbReference>
<name>A0A830HBJ2_9CHLO</name>
<dbReference type="PANTHER" id="PTHR31752">
    <property type="entry name" value="AUXIN EFFLUX CARRIER COMPONENT 1B-RELATED"/>
    <property type="match status" value="1"/>
</dbReference>
<dbReference type="Proteomes" id="UP000660262">
    <property type="component" value="Unassembled WGS sequence"/>
</dbReference>
<feature type="transmembrane region" description="Helical" evidence="7">
    <location>
        <begin position="12"/>
        <end position="34"/>
    </location>
</feature>
<evidence type="ECO:0000256" key="3">
    <source>
        <dbReference type="ARBA" id="ARBA00022448"/>
    </source>
</evidence>
<evidence type="ECO:0008006" key="10">
    <source>
        <dbReference type="Google" id="ProtNLM"/>
    </source>
</evidence>
<evidence type="ECO:0000313" key="9">
    <source>
        <dbReference type="Proteomes" id="UP000660262"/>
    </source>
</evidence>
<feature type="transmembrane region" description="Helical" evidence="7">
    <location>
        <begin position="123"/>
        <end position="143"/>
    </location>
</feature>
<evidence type="ECO:0000256" key="5">
    <source>
        <dbReference type="ARBA" id="ARBA00022989"/>
    </source>
</evidence>
<evidence type="ECO:0000256" key="4">
    <source>
        <dbReference type="ARBA" id="ARBA00022692"/>
    </source>
</evidence>
<dbReference type="GO" id="GO:0016020">
    <property type="term" value="C:membrane"/>
    <property type="evidence" value="ECO:0007669"/>
    <property type="project" value="UniProtKB-SubCell"/>
</dbReference>
<accession>A0A830HBJ2</accession>
<dbReference type="OrthoDB" id="2133778at2759"/>
<keyword evidence="6 7" id="KW-0472">Membrane</keyword>
<feature type="transmembrane region" description="Helical" evidence="7">
    <location>
        <begin position="344"/>
        <end position="364"/>
    </location>
</feature>
<dbReference type="EMBL" id="BNJQ01000007">
    <property type="protein sequence ID" value="GHP04355.1"/>
    <property type="molecule type" value="Genomic_DNA"/>
</dbReference>
<proteinExistence type="inferred from homology"/>
<comment type="caution">
    <text evidence="8">The sequence shown here is derived from an EMBL/GenBank/DDBJ whole genome shotgun (WGS) entry which is preliminary data.</text>
</comment>
<feature type="transmembrane region" description="Helical" evidence="7">
    <location>
        <begin position="46"/>
        <end position="66"/>
    </location>
</feature>
<keyword evidence="5 7" id="KW-1133">Transmembrane helix</keyword>
<dbReference type="InterPro" id="IPR004776">
    <property type="entry name" value="Mem_transp_PIN-like"/>
</dbReference>
<evidence type="ECO:0000256" key="6">
    <source>
        <dbReference type="ARBA" id="ARBA00023136"/>
    </source>
</evidence>
<feature type="transmembrane region" description="Helical" evidence="7">
    <location>
        <begin position="155"/>
        <end position="175"/>
    </location>
</feature>
<dbReference type="GO" id="GO:0055085">
    <property type="term" value="P:transmembrane transport"/>
    <property type="evidence" value="ECO:0007669"/>
    <property type="project" value="InterPro"/>
</dbReference>
<protein>
    <recommendedName>
        <fullName evidence="10">Auxin efflux carrier component</fullName>
    </recommendedName>
</protein>
<sequence length="427" mass="46045">MVNVHLDFIRLLSASLSIYFCIFVGILAHVFCVFQPIPSHVVLKTLNAYVMNIGVPALVFLSLADADFSDATMYLFIAADTLVKLILAPGLWAVHSFQFHRRRAAAAADDDDNDLEGDFYTKYLADFMVIAFPNTFVIGIPLLSGFFDHGRVVRAMSVIMAAQALLLFPFCFVIGEMAVQARKTSARVVGTEGEASSTEAKLPCSCLPRPLQTALTAFLRISRGPAALATFGGIAFSLVSRSAGFRITDHNLKPMHGCFDALARSLFGVALVSMGLFTINTTSEGDGIDGDDKGGATDNLVSEQDTSGGAGASIGPMDVESIVPPSRKSRNWYERLCLLPWESLLLRFAVAPAIAVIASLVVGLRGEAFKMFVLMWTLPVAIVAFNISVLFNARPKLLEFGVTIGTILSIPICIAYYVILELVAGQV</sequence>
<evidence type="ECO:0000256" key="2">
    <source>
        <dbReference type="ARBA" id="ARBA00009177"/>
    </source>
</evidence>
<feature type="transmembrane region" description="Helical" evidence="7">
    <location>
        <begin position="72"/>
        <end position="94"/>
    </location>
</feature>
<keyword evidence="4 7" id="KW-0812">Transmembrane</keyword>
<dbReference type="Pfam" id="PF03547">
    <property type="entry name" value="Mem_trans"/>
    <property type="match status" value="2"/>
</dbReference>
<comment type="similarity">
    <text evidence="2">Belongs to the auxin efflux carrier (TC 2.A.69.1) family.</text>
</comment>